<dbReference type="EMBL" id="QKYT01000996">
    <property type="protein sequence ID" value="RIA80306.1"/>
    <property type="molecule type" value="Genomic_DNA"/>
</dbReference>
<proteinExistence type="predicted"/>
<comment type="caution">
    <text evidence="2">The sequence shown here is derived from an EMBL/GenBank/DDBJ whole genome shotgun (WGS) entry which is preliminary data.</text>
</comment>
<organism evidence="2 3">
    <name type="scientific">Glomus cerebriforme</name>
    <dbReference type="NCBI Taxonomy" id="658196"/>
    <lineage>
        <taxon>Eukaryota</taxon>
        <taxon>Fungi</taxon>
        <taxon>Fungi incertae sedis</taxon>
        <taxon>Mucoromycota</taxon>
        <taxon>Glomeromycotina</taxon>
        <taxon>Glomeromycetes</taxon>
        <taxon>Glomerales</taxon>
        <taxon>Glomeraceae</taxon>
        <taxon>Glomus</taxon>
    </lineage>
</organism>
<sequence>MAGFIKTVPVVPTVMFENVKHFLRNRALFEDEIVMLLKWWISYKLNGNIANISEFKQFARINNGNSSRSLNIIRYFLNPGLIPPHMATEEEQKADYSNEIMQNNLSIPNKIVDIIFEQSKSQTEQNNSIDDNDEIKDKSKRIYSGEEKEDLTDNKKSKKIKLNNNEVEISYIQRNYIAKDDDEITNNPNFHPEDQDELEISDGKLDEAQMSQRLFGTNGVSFNVAGVSICGRSGVGALLALSHLHFLKIVVVQFPDNVDNVL</sequence>
<reference evidence="2 3" key="1">
    <citation type="submission" date="2018-06" db="EMBL/GenBank/DDBJ databases">
        <title>Comparative genomics reveals the genomic features of Rhizophagus irregularis, R. cerebriforme, R. diaphanum and Gigaspora rosea, and their symbiotic lifestyle signature.</title>
        <authorList>
            <person name="Morin E."/>
            <person name="San Clemente H."/>
            <person name="Chen E.C.H."/>
            <person name="De La Providencia I."/>
            <person name="Hainaut M."/>
            <person name="Kuo A."/>
            <person name="Kohler A."/>
            <person name="Murat C."/>
            <person name="Tang N."/>
            <person name="Roy S."/>
            <person name="Loubradou J."/>
            <person name="Henrissat B."/>
            <person name="Grigoriev I.V."/>
            <person name="Corradi N."/>
            <person name="Roux C."/>
            <person name="Martin F.M."/>
        </authorList>
    </citation>
    <scope>NUCLEOTIDE SEQUENCE [LARGE SCALE GENOMIC DNA]</scope>
    <source>
        <strain evidence="2 3">DAOM 227022</strain>
    </source>
</reference>
<dbReference type="AlphaFoldDB" id="A0A397S6H5"/>
<gene>
    <name evidence="2" type="ORF">C1645_882231</name>
</gene>
<keyword evidence="3" id="KW-1185">Reference proteome</keyword>
<name>A0A397S6H5_9GLOM</name>
<evidence type="ECO:0000313" key="2">
    <source>
        <dbReference type="EMBL" id="RIA80306.1"/>
    </source>
</evidence>
<evidence type="ECO:0000313" key="3">
    <source>
        <dbReference type="Proteomes" id="UP000265703"/>
    </source>
</evidence>
<dbReference type="STRING" id="658196.A0A397S6H5"/>
<protein>
    <submittedName>
        <fullName evidence="2">Uncharacterized protein</fullName>
    </submittedName>
</protein>
<feature type="compositionally biased region" description="Basic and acidic residues" evidence="1">
    <location>
        <begin position="143"/>
        <end position="155"/>
    </location>
</feature>
<feature type="region of interest" description="Disordered" evidence="1">
    <location>
        <begin position="122"/>
        <end position="155"/>
    </location>
</feature>
<evidence type="ECO:0000256" key="1">
    <source>
        <dbReference type="SAM" id="MobiDB-lite"/>
    </source>
</evidence>
<accession>A0A397S6H5</accession>
<dbReference type="Proteomes" id="UP000265703">
    <property type="component" value="Unassembled WGS sequence"/>
</dbReference>